<keyword evidence="7 9" id="KW-0811">Translocation</keyword>
<dbReference type="Pfam" id="PF02355">
    <property type="entry name" value="SecD_SecF_C"/>
    <property type="match status" value="1"/>
</dbReference>
<comment type="similarity">
    <text evidence="9">Belongs to the SecD/SecF family. SecF subfamily.</text>
</comment>
<dbReference type="NCBIfam" id="TIGR00916">
    <property type="entry name" value="2A0604s01"/>
    <property type="match status" value="1"/>
</dbReference>
<gene>
    <name evidence="9 12" type="primary">secF</name>
    <name evidence="12" type="ORF">IHV25_04410</name>
</gene>
<dbReference type="InterPro" id="IPR048634">
    <property type="entry name" value="SecD_SecF_C"/>
</dbReference>
<keyword evidence="8 9" id="KW-0472">Membrane</keyword>
<dbReference type="PANTHER" id="PTHR30081:SF8">
    <property type="entry name" value="PROTEIN TRANSLOCASE SUBUNIT SECF"/>
    <property type="match status" value="1"/>
</dbReference>
<comment type="function">
    <text evidence="9">Part of the Sec protein translocase complex. Interacts with the SecYEG preprotein conducting channel. SecDF uses the proton motive force (PMF) to complete protein translocation after the ATP-dependent function of SecA.</text>
</comment>
<dbReference type="PANTHER" id="PTHR30081">
    <property type="entry name" value="PROTEIN-EXPORT MEMBRANE PROTEIN SEC"/>
    <property type="match status" value="1"/>
</dbReference>
<evidence type="ECO:0000256" key="6">
    <source>
        <dbReference type="ARBA" id="ARBA00022989"/>
    </source>
</evidence>
<evidence type="ECO:0000256" key="5">
    <source>
        <dbReference type="ARBA" id="ARBA00022927"/>
    </source>
</evidence>
<evidence type="ECO:0000313" key="13">
    <source>
        <dbReference type="Proteomes" id="UP000631034"/>
    </source>
</evidence>
<accession>A0A8J7CC46</accession>
<dbReference type="GO" id="GO:0006605">
    <property type="term" value="P:protein targeting"/>
    <property type="evidence" value="ECO:0007669"/>
    <property type="project" value="UniProtKB-UniRule"/>
</dbReference>
<evidence type="ECO:0000256" key="2">
    <source>
        <dbReference type="ARBA" id="ARBA00022448"/>
    </source>
</evidence>
<reference evidence="12" key="1">
    <citation type="submission" date="2020-10" db="EMBL/GenBank/DDBJ databases">
        <title>Genome sequence of the unusual species of purple photosynthetic bacteria, Phaeovibrio sulfidiphilus DSM 23193, type strain.</title>
        <authorList>
            <person name="Kyndt J.A."/>
            <person name="Meyer T.E."/>
        </authorList>
    </citation>
    <scope>NUCLEOTIDE SEQUENCE</scope>
    <source>
        <strain evidence="12">DSM 23193</strain>
    </source>
</reference>
<keyword evidence="13" id="KW-1185">Reference proteome</keyword>
<dbReference type="GO" id="GO:0015450">
    <property type="term" value="F:protein-transporting ATPase activity"/>
    <property type="evidence" value="ECO:0007669"/>
    <property type="project" value="InterPro"/>
</dbReference>
<evidence type="ECO:0000256" key="10">
    <source>
        <dbReference type="SAM" id="MobiDB-lite"/>
    </source>
</evidence>
<evidence type="ECO:0000313" key="12">
    <source>
        <dbReference type="EMBL" id="MBE1236888.1"/>
    </source>
</evidence>
<keyword evidence="4 9" id="KW-0812">Transmembrane</keyword>
<feature type="transmembrane region" description="Helical" evidence="9">
    <location>
        <begin position="166"/>
        <end position="187"/>
    </location>
</feature>
<keyword evidence="2 9" id="KW-0813">Transport</keyword>
<sequence length="371" mass="40741">MALFPLRFIPDNTRIDFIRGRWVAFIFSGIFMVVCAVSIAVQGLNFGIDFTGGVLVEARLENNRDLGQLRSDLNNRVAGEISLTTFGGDDRNLMIRIPLQPGGEEADIAALAQVKELLGSGVDYRRTELVGPKVGGELVRNGIYAVVCAMLAMTVYLWFRFEWQYALGCLLALIHDVLVTVGFFSLLQVQFDLTSIAAVMTVAGYSINDTIVIFDRMREEMRRYKKMPIPEVINLSINRTLSRTVMTSGTTLLALLCLFLFGGDVLRIFSLAIIWGIFVGTYSSIYISAPALLYFRFSRSGEGDTPKAAPDARTGRTRLADGTELEAASGADLAFRAARAEAEFLGNDGASPTREGGRRTGPVVGRPRRKP</sequence>
<dbReference type="InterPro" id="IPR022646">
    <property type="entry name" value="SecD/SecF_CS"/>
</dbReference>
<feature type="transmembrane region" description="Helical" evidence="9">
    <location>
        <begin position="193"/>
        <end position="214"/>
    </location>
</feature>
<evidence type="ECO:0000256" key="3">
    <source>
        <dbReference type="ARBA" id="ARBA00022475"/>
    </source>
</evidence>
<dbReference type="InterPro" id="IPR005665">
    <property type="entry name" value="SecF_bac"/>
</dbReference>
<dbReference type="GO" id="GO:0065002">
    <property type="term" value="P:intracellular protein transmembrane transport"/>
    <property type="evidence" value="ECO:0007669"/>
    <property type="project" value="UniProtKB-UniRule"/>
</dbReference>
<dbReference type="InterPro" id="IPR022813">
    <property type="entry name" value="SecD/SecF_arch_bac"/>
</dbReference>
<dbReference type="InterPro" id="IPR022645">
    <property type="entry name" value="SecD/SecF_bac"/>
</dbReference>
<feature type="domain" description="Protein export membrane protein SecD/SecF C-terminal" evidence="11">
    <location>
        <begin position="121"/>
        <end position="296"/>
    </location>
</feature>
<dbReference type="GO" id="GO:0005886">
    <property type="term" value="C:plasma membrane"/>
    <property type="evidence" value="ECO:0007669"/>
    <property type="project" value="UniProtKB-SubCell"/>
</dbReference>
<dbReference type="SUPFAM" id="SSF82866">
    <property type="entry name" value="Multidrug efflux transporter AcrB transmembrane domain"/>
    <property type="match status" value="1"/>
</dbReference>
<feature type="region of interest" description="Disordered" evidence="10">
    <location>
        <begin position="344"/>
        <end position="371"/>
    </location>
</feature>
<feature type="transmembrane region" description="Helical" evidence="9">
    <location>
        <begin position="142"/>
        <end position="159"/>
    </location>
</feature>
<keyword evidence="6 9" id="KW-1133">Transmembrane helix</keyword>
<feature type="transmembrane region" description="Helical" evidence="9">
    <location>
        <begin position="268"/>
        <end position="295"/>
    </location>
</feature>
<dbReference type="Pfam" id="PF07549">
    <property type="entry name" value="Sec_GG"/>
    <property type="match status" value="1"/>
</dbReference>
<dbReference type="GO" id="GO:0043952">
    <property type="term" value="P:protein transport by the Sec complex"/>
    <property type="evidence" value="ECO:0007669"/>
    <property type="project" value="UniProtKB-UniRule"/>
</dbReference>
<comment type="caution">
    <text evidence="12">The sequence shown here is derived from an EMBL/GenBank/DDBJ whole genome shotgun (WGS) entry which is preliminary data.</text>
</comment>
<dbReference type="AlphaFoldDB" id="A0A8J7CC46"/>
<dbReference type="NCBIfam" id="TIGR00966">
    <property type="entry name" value="transloc_SecF"/>
    <property type="match status" value="1"/>
</dbReference>
<protein>
    <recommendedName>
        <fullName evidence="9">Protein-export membrane protein SecF</fullName>
    </recommendedName>
</protein>
<dbReference type="Proteomes" id="UP000631034">
    <property type="component" value="Unassembled WGS sequence"/>
</dbReference>
<dbReference type="InterPro" id="IPR055344">
    <property type="entry name" value="SecD_SecF_C_bact"/>
</dbReference>
<feature type="transmembrane region" description="Helical" evidence="9">
    <location>
        <begin position="21"/>
        <end position="41"/>
    </location>
</feature>
<dbReference type="EMBL" id="JACZHT010000002">
    <property type="protein sequence ID" value="MBE1236888.1"/>
    <property type="molecule type" value="Genomic_DNA"/>
</dbReference>
<evidence type="ECO:0000256" key="8">
    <source>
        <dbReference type="ARBA" id="ARBA00023136"/>
    </source>
</evidence>
<comment type="subunit">
    <text evidence="9">Forms a complex with SecD. Part of the essential Sec protein translocation apparatus which comprises SecA, SecYEG and auxiliary proteins SecDF-YajC and YidC.</text>
</comment>
<evidence type="ECO:0000256" key="7">
    <source>
        <dbReference type="ARBA" id="ARBA00023010"/>
    </source>
</evidence>
<evidence type="ECO:0000256" key="4">
    <source>
        <dbReference type="ARBA" id="ARBA00022692"/>
    </source>
</evidence>
<keyword evidence="3 9" id="KW-1003">Cell membrane</keyword>
<evidence type="ECO:0000256" key="9">
    <source>
        <dbReference type="HAMAP-Rule" id="MF_01464"/>
    </source>
</evidence>
<proteinExistence type="inferred from homology"/>
<dbReference type="Gene3D" id="1.20.1640.10">
    <property type="entry name" value="Multidrug efflux transporter AcrB transmembrane domain"/>
    <property type="match status" value="1"/>
</dbReference>
<dbReference type="PRINTS" id="PR01755">
    <property type="entry name" value="SECFTRNLCASE"/>
</dbReference>
<comment type="subcellular location">
    <subcellularLocation>
        <location evidence="1 9">Cell membrane</location>
        <topology evidence="1 9">Multi-pass membrane protein</topology>
    </subcellularLocation>
</comment>
<name>A0A8J7CC46_9PROT</name>
<evidence type="ECO:0000256" key="1">
    <source>
        <dbReference type="ARBA" id="ARBA00004651"/>
    </source>
</evidence>
<feature type="transmembrane region" description="Helical" evidence="9">
    <location>
        <begin position="244"/>
        <end position="262"/>
    </location>
</feature>
<keyword evidence="5 9" id="KW-0653">Protein transport</keyword>
<dbReference type="RefSeq" id="WP_192533887.1">
    <property type="nucleotide sequence ID" value="NZ_JACZHT010000002.1"/>
</dbReference>
<organism evidence="12 13">
    <name type="scientific">Phaeovibrio sulfidiphilus</name>
    <dbReference type="NCBI Taxonomy" id="1220600"/>
    <lineage>
        <taxon>Bacteria</taxon>
        <taxon>Pseudomonadati</taxon>
        <taxon>Pseudomonadota</taxon>
        <taxon>Alphaproteobacteria</taxon>
        <taxon>Rhodospirillales</taxon>
        <taxon>Rhodospirillaceae</taxon>
        <taxon>Phaeovibrio</taxon>
    </lineage>
</organism>
<evidence type="ECO:0000259" key="11">
    <source>
        <dbReference type="Pfam" id="PF02355"/>
    </source>
</evidence>
<dbReference type="HAMAP" id="MF_01464_B">
    <property type="entry name" value="SecF_B"/>
    <property type="match status" value="1"/>
</dbReference>